<feature type="transmembrane region" description="Helical" evidence="1">
    <location>
        <begin position="226"/>
        <end position="248"/>
    </location>
</feature>
<feature type="transmembrane region" description="Helical" evidence="1">
    <location>
        <begin position="33"/>
        <end position="55"/>
    </location>
</feature>
<feature type="transmembrane region" description="Helical" evidence="1">
    <location>
        <begin position="157"/>
        <end position="175"/>
    </location>
</feature>
<dbReference type="RefSeq" id="WP_171100865.1">
    <property type="nucleotide sequence ID" value="NZ_CP053084.1"/>
</dbReference>
<reference evidence="2 3" key="1">
    <citation type="submission" date="2020-05" db="EMBL/GenBank/DDBJ databases">
        <title>Compete genome of Limnobacter sp. SAORIC-580.</title>
        <authorList>
            <person name="Song J."/>
            <person name="Cho J.-C."/>
        </authorList>
    </citation>
    <scope>NUCLEOTIDE SEQUENCE [LARGE SCALE GENOMIC DNA]</scope>
    <source>
        <strain evidence="2 3">SAORIC-580</strain>
    </source>
</reference>
<evidence type="ECO:0000313" key="2">
    <source>
        <dbReference type="EMBL" id="QJR30728.1"/>
    </source>
</evidence>
<feature type="transmembrane region" description="Helical" evidence="1">
    <location>
        <begin position="202"/>
        <end position="219"/>
    </location>
</feature>
<feature type="transmembrane region" description="Helical" evidence="1">
    <location>
        <begin position="180"/>
        <end position="196"/>
    </location>
</feature>
<organism evidence="2 3">
    <name type="scientific">Limnobacter profundi</name>
    <dbReference type="NCBI Taxonomy" id="2732163"/>
    <lineage>
        <taxon>Bacteria</taxon>
        <taxon>Pseudomonadati</taxon>
        <taxon>Pseudomonadota</taxon>
        <taxon>Betaproteobacteria</taxon>
        <taxon>Burkholderiales</taxon>
        <taxon>Burkholderiaceae</taxon>
        <taxon>Limnobacter</taxon>
    </lineage>
</organism>
<dbReference type="EMBL" id="CP053084">
    <property type="protein sequence ID" value="QJR30728.1"/>
    <property type="molecule type" value="Genomic_DNA"/>
</dbReference>
<evidence type="ECO:0000313" key="3">
    <source>
        <dbReference type="Proteomes" id="UP000501130"/>
    </source>
</evidence>
<dbReference type="Proteomes" id="UP000501130">
    <property type="component" value="Chromosome"/>
</dbReference>
<accession>A0ABX6N9J9</accession>
<feature type="transmembrane region" description="Helical" evidence="1">
    <location>
        <begin position="62"/>
        <end position="82"/>
    </location>
</feature>
<keyword evidence="1" id="KW-0472">Membrane</keyword>
<gene>
    <name evidence="2" type="ORF">HKT17_13980</name>
</gene>
<protein>
    <recommendedName>
        <fullName evidence="4">O-antigen ligase domain-containing protein</fullName>
    </recommendedName>
</protein>
<feature type="transmembrane region" description="Helical" evidence="1">
    <location>
        <begin position="345"/>
        <end position="362"/>
    </location>
</feature>
<keyword evidence="1" id="KW-0812">Transmembrane</keyword>
<feature type="transmembrane region" description="Helical" evidence="1">
    <location>
        <begin position="288"/>
        <end position="310"/>
    </location>
</feature>
<feature type="transmembrane region" description="Helical" evidence="1">
    <location>
        <begin position="88"/>
        <end position="109"/>
    </location>
</feature>
<proteinExistence type="predicted"/>
<keyword evidence="3" id="KW-1185">Reference proteome</keyword>
<evidence type="ECO:0000256" key="1">
    <source>
        <dbReference type="SAM" id="Phobius"/>
    </source>
</evidence>
<evidence type="ECO:0008006" key="4">
    <source>
        <dbReference type="Google" id="ProtNLM"/>
    </source>
</evidence>
<feature type="transmembrane region" description="Helical" evidence="1">
    <location>
        <begin position="116"/>
        <end position="137"/>
    </location>
</feature>
<name>A0ABX6N9J9_9BURK</name>
<keyword evidence="1" id="KW-1133">Transmembrane helix</keyword>
<feature type="transmembrane region" description="Helical" evidence="1">
    <location>
        <begin position="322"/>
        <end position="339"/>
    </location>
</feature>
<sequence length="366" mass="41777">MSERLFFLVLLLIPFSTYDGYLIAPNYLVLEGLAFFSIIKIIVLFLSSICGLFFVSRLYEKVFPVFPFALIYFVVFVNSLLANAGLESFLYLLTPIVIVGLVSFVVWYLDCFGFEQFVIILCKAFFVSKLFLLFVFFLGDFPKLYHLDRYFGTFSNANHAAVYYSLIFSLSFYYVCYVKFNARIIIMLLISLFLLIETGSRTGLLGVIVTILFFCLNFMGSALRLLFVYLAISSLILIIIVFGVDWIYGTYGEDTRTAVLISSFMRFLESPIYGSLSSLRFSPVENSYVAVLELTGLVGFFLTLISISIIGIRLVRSSKKSAIIVFPFFAMSFFEAIIFNRTGLPIIFVGIILWFVSRKYIYNNLS</sequence>